<proteinExistence type="predicted"/>
<dbReference type="AlphaFoldDB" id="A0A238JXI3"/>
<dbReference type="Proteomes" id="UP000202485">
    <property type="component" value="Unassembled WGS sequence"/>
</dbReference>
<name>A0A238JXI3_9RHOB</name>
<evidence type="ECO:0000313" key="1">
    <source>
        <dbReference type="EMBL" id="SMX35193.1"/>
    </source>
</evidence>
<protein>
    <submittedName>
        <fullName evidence="1">Uncharacterized protein</fullName>
    </submittedName>
</protein>
<evidence type="ECO:0000313" key="2">
    <source>
        <dbReference type="Proteomes" id="UP000202485"/>
    </source>
</evidence>
<dbReference type="OrthoDB" id="7864216at2"/>
<dbReference type="EMBL" id="FXYG01000001">
    <property type="protein sequence ID" value="SMX35193.1"/>
    <property type="molecule type" value="Genomic_DNA"/>
</dbReference>
<keyword evidence="2" id="KW-1185">Reference proteome</keyword>
<sequence length="73" mass="7930">MTDLHTRLLQAHAAGDIAALAELYELAAASQQDDDARSFFLTHAYVHALEANLPGAGRLRQILVDMGREVPDS</sequence>
<gene>
    <name evidence="1" type="ORF">RUA8715_00840</name>
</gene>
<accession>A0A238JXI3</accession>
<dbReference type="RefSeq" id="WP_093962356.1">
    <property type="nucleotide sequence ID" value="NZ_FXYG01000001.1"/>
</dbReference>
<organism evidence="1 2">
    <name type="scientific">Ruegeria arenilitoris</name>
    <dbReference type="NCBI Taxonomy" id="1173585"/>
    <lineage>
        <taxon>Bacteria</taxon>
        <taxon>Pseudomonadati</taxon>
        <taxon>Pseudomonadota</taxon>
        <taxon>Alphaproteobacteria</taxon>
        <taxon>Rhodobacterales</taxon>
        <taxon>Roseobacteraceae</taxon>
        <taxon>Ruegeria</taxon>
    </lineage>
</organism>
<reference evidence="2" key="1">
    <citation type="submission" date="2017-05" db="EMBL/GenBank/DDBJ databases">
        <authorList>
            <person name="Rodrigo-Torres L."/>
            <person name="Arahal R. D."/>
            <person name="Lucena T."/>
        </authorList>
    </citation>
    <scope>NUCLEOTIDE SEQUENCE [LARGE SCALE GENOMIC DNA]</scope>
    <source>
        <strain evidence="2">CECT 8715</strain>
    </source>
</reference>